<protein>
    <submittedName>
        <fullName evidence="2">Uncharacterized protein</fullName>
    </submittedName>
</protein>
<evidence type="ECO:0000313" key="2">
    <source>
        <dbReference type="EMBL" id="MDC6636972.1"/>
    </source>
</evidence>
<keyword evidence="5" id="KW-1185">Reference proteome</keyword>
<evidence type="ECO:0000313" key="3">
    <source>
        <dbReference type="EMBL" id="MEC3938057.1"/>
    </source>
</evidence>
<proteinExistence type="predicted"/>
<dbReference type="GeneID" id="45722766"/>
<gene>
    <name evidence="2" type="ORF">OEZ79_01820</name>
    <name evidence="3" type="ORF">VOF76_17990</name>
</gene>
<dbReference type="EMBL" id="JAOURS010000001">
    <property type="protein sequence ID" value="MDC6636972.1"/>
    <property type="molecule type" value="Genomic_DNA"/>
</dbReference>
<comment type="caution">
    <text evidence="2">The sequence shown here is derived from an EMBL/GenBank/DDBJ whole genome shotgun (WGS) entry which is preliminary data.</text>
</comment>
<sequence length="72" mass="8191">MSEIHGGAARVGFFETYSTSYRQAGFFCDIRMKFVLILPTGIVLLIASVTAVINKFSHLVAEKKRRVMQKYF</sequence>
<reference evidence="2" key="1">
    <citation type="journal article" date="2023" name="Genes Genomics">
        <title>Genomic insights of Leclercia adecarboxylata strains linked to an outbreak in public hospitals in Mexico.</title>
        <authorList>
            <person name="Barrios-Villa E."/>
            <person name="Pacheco-Flores B."/>
            <person name="Lozano-Zarain P."/>
            <person name="Del Campo-Ortega R."/>
            <person name="de Jesus Ascencio-Montiel I."/>
            <person name="Gonzalez-Leon M."/>
            <person name="Camorlinga-Ponce M."/>
            <person name="Gaytan Cervantes F.J."/>
            <person name="Gonzalez Torres C."/>
            <person name="Aguilar E."/>
            <person name="Gonzalez Ibarra J."/>
            <person name="Torres Lopez F.J."/>
            <person name="Rosas-Vargas H."/>
            <person name="Gonzalez-Bonilla C.R."/>
            <person name="Del Carmen Rocha-Gracia R."/>
        </authorList>
    </citation>
    <scope>NUCLEOTIDE SEQUENCE</scope>
    <source>
        <strain evidence="2">Lac40</strain>
    </source>
</reference>
<organism evidence="2 4">
    <name type="scientific">Leclercia adecarboxylata</name>
    <dbReference type="NCBI Taxonomy" id="83655"/>
    <lineage>
        <taxon>Bacteria</taxon>
        <taxon>Pseudomonadati</taxon>
        <taxon>Pseudomonadota</taxon>
        <taxon>Gammaproteobacteria</taxon>
        <taxon>Enterobacterales</taxon>
        <taxon>Enterobacteriaceae</taxon>
        <taxon>Leclercia</taxon>
    </lineage>
</organism>
<reference evidence="3 5" key="2">
    <citation type="submission" date="2024-01" db="EMBL/GenBank/DDBJ databases">
        <title>Comparative Genomics of Leclercia adecarboxylata Strains Isolated from Several Sources.</title>
        <authorList>
            <person name="Yescas-Zazueta V."/>
            <person name="Balbuena-Alonso M.G."/>
            <person name="Valencia D."/>
            <person name="Mendez-Pfeiffer P.A."/>
            <person name="Ballesteros-Monrreal M.G."/>
            <person name="Rocha-Gracia R.D.C."/>
            <person name="Barrios-Villa E."/>
        </authorList>
    </citation>
    <scope>NUCLEOTIDE SEQUENCE [LARGE SCALE GENOMIC DNA]</scope>
    <source>
        <strain evidence="3 5">33MEM</strain>
    </source>
</reference>
<evidence type="ECO:0000313" key="4">
    <source>
        <dbReference type="Proteomes" id="UP001149314"/>
    </source>
</evidence>
<dbReference type="RefSeq" id="WP_130588745.1">
    <property type="nucleotide sequence ID" value="NZ_CP013990.1"/>
</dbReference>
<dbReference type="Proteomes" id="UP001149314">
    <property type="component" value="Unassembled WGS sequence"/>
</dbReference>
<dbReference type="EMBL" id="JAYMCU010000036">
    <property type="protein sequence ID" value="MEC3938057.1"/>
    <property type="molecule type" value="Genomic_DNA"/>
</dbReference>
<feature type="transmembrane region" description="Helical" evidence="1">
    <location>
        <begin position="34"/>
        <end position="56"/>
    </location>
</feature>
<evidence type="ECO:0000313" key="5">
    <source>
        <dbReference type="Proteomes" id="UP001357437"/>
    </source>
</evidence>
<dbReference type="AlphaFoldDB" id="A0A9X3Y5U2"/>
<dbReference type="Proteomes" id="UP001357437">
    <property type="component" value="Unassembled WGS sequence"/>
</dbReference>
<evidence type="ECO:0000256" key="1">
    <source>
        <dbReference type="SAM" id="Phobius"/>
    </source>
</evidence>
<name>A0A9X3Y5U2_9ENTR</name>
<accession>A0A9X3Y5U2</accession>
<keyword evidence="1" id="KW-1133">Transmembrane helix</keyword>
<keyword evidence="1" id="KW-0812">Transmembrane</keyword>
<keyword evidence="1" id="KW-0472">Membrane</keyword>